<protein>
    <submittedName>
        <fullName evidence="1">Uncharacterized protein</fullName>
    </submittedName>
</protein>
<dbReference type="Proteomes" id="UP000198854">
    <property type="component" value="Unassembled WGS sequence"/>
</dbReference>
<reference evidence="1 2" key="1">
    <citation type="submission" date="2016-10" db="EMBL/GenBank/DDBJ databases">
        <authorList>
            <person name="de Groot N.N."/>
        </authorList>
    </citation>
    <scope>NUCLEOTIDE SEQUENCE [LARGE SCALE GENOMIC DNA]</scope>
    <source>
        <strain evidence="1 2">CGMCC 1.10228</strain>
    </source>
</reference>
<evidence type="ECO:0000313" key="1">
    <source>
        <dbReference type="EMBL" id="SDI08494.1"/>
    </source>
</evidence>
<accession>A0A1G8HPD5</accession>
<evidence type="ECO:0000313" key="2">
    <source>
        <dbReference type="Proteomes" id="UP000198854"/>
    </source>
</evidence>
<keyword evidence="2" id="KW-1185">Reference proteome</keyword>
<organism evidence="1 2">
    <name type="scientific">Vibrio xiamenensis</name>
    <dbReference type="NCBI Taxonomy" id="861298"/>
    <lineage>
        <taxon>Bacteria</taxon>
        <taxon>Pseudomonadati</taxon>
        <taxon>Pseudomonadota</taxon>
        <taxon>Gammaproteobacteria</taxon>
        <taxon>Vibrionales</taxon>
        <taxon>Vibrionaceae</taxon>
        <taxon>Vibrio</taxon>
    </lineage>
</organism>
<dbReference type="STRING" id="861298.SAMN04488136_1587"/>
<name>A0A1G8HPD5_9VIBR</name>
<proteinExistence type="predicted"/>
<sequence>MDFLALEVCSSGSTLSRLERGISRNTSVEVCYQVLERYKDFGLELEHLVYPERFPDFTITNDSQ</sequence>
<gene>
    <name evidence="1" type="ORF">SAMN04488136_1587</name>
</gene>
<dbReference type="EMBL" id="FNDD01000058">
    <property type="protein sequence ID" value="SDI08494.1"/>
    <property type="molecule type" value="Genomic_DNA"/>
</dbReference>
<dbReference type="AlphaFoldDB" id="A0A1G8HPD5"/>